<keyword evidence="5 12" id="KW-0812">Transmembrane</keyword>
<proteinExistence type="inferred from homology"/>
<feature type="compositionally biased region" description="Basic and acidic residues" evidence="11">
    <location>
        <begin position="484"/>
        <end position="493"/>
    </location>
</feature>
<feature type="transmembrane region" description="Helical" evidence="12">
    <location>
        <begin position="207"/>
        <end position="229"/>
    </location>
</feature>
<evidence type="ECO:0000313" key="15">
    <source>
        <dbReference type="EMBL" id="ODV94352.1"/>
    </source>
</evidence>
<dbReference type="OrthoDB" id="5327978at2759"/>
<feature type="region of interest" description="Disordered" evidence="11">
    <location>
        <begin position="458"/>
        <end position="502"/>
    </location>
</feature>
<feature type="transmembrane region" description="Helical" evidence="12">
    <location>
        <begin position="364"/>
        <end position="385"/>
    </location>
</feature>
<keyword evidence="7" id="KW-0915">Sodium</keyword>
<protein>
    <recommendedName>
        <fullName evidence="17">Cation/H+ exchanger domain-containing protein</fullName>
    </recommendedName>
</protein>
<feature type="transmembrane region" description="Helical" evidence="12">
    <location>
        <begin position="421"/>
        <end position="447"/>
    </location>
</feature>
<dbReference type="GO" id="GO:0042391">
    <property type="term" value="P:regulation of membrane potential"/>
    <property type="evidence" value="ECO:0007669"/>
    <property type="project" value="InterPro"/>
</dbReference>
<feature type="transmembrane region" description="Helical" evidence="12">
    <location>
        <begin position="249"/>
        <end position="265"/>
    </location>
</feature>
<dbReference type="STRING" id="669874.A0A1E4TRJ6"/>
<evidence type="ECO:0000256" key="3">
    <source>
        <dbReference type="ARBA" id="ARBA00022448"/>
    </source>
</evidence>
<evidence type="ECO:0000256" key="9">
    <source>
        <dbReference type="ARBA" id="ARBA00023136"/>
    </source>
</evidence>
<feature type="region of interest" description="Disordered" evidence="11">
    <location>
        <begin position="659"/>
        <end position="687"/>
    </location>
</feature>
<evidence type="ECO:0000256" key="12">
    <source>
        <dbReference type="SAM" id="Phobius"/>
    </source>
</evidence>
<feature type="transmembrane region" description="Helical" evidence="12">
    <location>
        <begin position="299"/>
        <end position="318"/>
    </location>
</feature>
<keyword evidence="9 12" id="KW-0472">Membrane</keyword>
<keyword evidence="3" id="KW-0813">Transport</keyword>
<comment type="subcellular location">
    <subcellularLocation>
        <location evidence="1">Membrane</location>
        <topology evidence="1">Multi-pass membrane protein</topology>
    </subcellularLocation>
</comment>
<evidence type="ECO:0000313" key="16">
    <source>
        <dbReference type="Proteomes" id="UP000094236"/>
    </source>
</evidence>
<dbReference type="FunFam" id="1.20.1530.20:FF:000015">
    <property type="entry name" value="Na(+)/H(+) antiporter 2"/>
    <property type="match status" value="1"/>
</dbReference>
<dbReference type="InterPro" id="IPR004712">
    <property type="entry name" value="Na+/H+_antiporter_fungi"/>
</dbReference>
<evidence type="ECO:0000256" key="2">
    <source>
        <dbReference type="ARBA" id="ARBA00005248"/>
    </source>
</evidence>
<dbReference type="GO" id="GO:0120029">
    <property type="term" value="P:proton export across plasma membrane"/>
    <property type="evidence" value="ECO:0007669"/>
    <property type="project" value="InterPro"/>
</dbReference>
<dbReference type="Pfam" id="PF00999">
    <property type="entry name" value="Na_H_Exchanger"/>
    <property type="match status" value="1"/>
</dbReference>
<keyword evidence="6 12" id="KW-1133">Transmembrane helix</keyword>
<accession>A0A1E4TRJ6</accession>
<evidence type="ECO:0000256" key="10">
    <source>
        <dbReference type="ARBA" id="ARBA00023201"/>
    </source>
</evidence>
<gene>
    <name evidence="15" type="ORF">PACTADRAFT_51208</name>
</gene>
<dbReference type="PANTHER" id="PTHR31382:SF4">
    <property type="entry name" value="NA(+)_H(+) ANTIPORTER"/>
    <property type="match status" value="1"/>
</dbReference>
<organism evidence="15 16">
    <name type="scientific">Pachysolen tannophilus NRRL Y-2460</name>
    <dbReference type="NCBI Taxonomy" id="669874"/>
    <lineage>
        <taxon>Eukaryota</taxon>
        <taxon>Fungi</taxon>
        <taxon>Dikarya</taxon>
        <taxon>Ascomycota</taxon>
        <taxon>Saccharomycotina</taxon>
        <taxon>Pichiomycetes</taxon>
        <taxon>Pachysolenaceae</taxon>
        <taxon>Pachysolen</taxon>
    </lineage>
</organism>
<evidence type="ECO:0000256" key="6">
    <source>
        <dbReference type="ARBA" id="ARBA00022989"/>
    </source>
</evidence>
<feature type="transmembrane region" description="Helical" evidence="12">
    <location>
        <begin position="330"/>
        <end position="352"/>
    </location>
</feature>
<keyword evidence="8" id="KW-0406">Ion transport</keyword>
<evidence type="ECO:0000259" key="14">
    <source>
        <dbReference type="Pfam" id="PF08619"/>
    </source>
</evidence>
<keyword evidence="16" id="KW-1185">Reference proteome</keyword>
<dbReference type="EMBL" id="KV454016">
    <property type="protein sequence ID" value="ODV94352.1"/>
    <property type="molecule type" value="Genomic_DNA"/>
</dbReference>
<evidence type="ECO:0000256" key="11">
    <source>
        <dbReference type="SAM" id="MobiDB-lite"/>
    </source>
</evidence>
<evidence type="ECO:0000256" key="7">
    <source>
        <dbReference type="ARBA" id="ARBA00023053"/>
    </source>
</evidence>
<evidence type="ECO:0000256" key="5">
    <source>
        <dbReference type="ARBA" id="ARBA00022692"/>
    </source>
</evidence>
<feature type="compositionally biased region" description="Polar residues" evidence="11">
    <location>
        <begin position="660"/>
        <end position="681"/>
    </location>
</feature>
<dbReference type="PANTHER" id="PTHR31382">
    <property type="entry name" value="NA(+)/H(+) ANTIPORTER"/>
    <property type="match status" value="1"/>
</dbReference>
<comment type="similarity">
    <text evidence="2">Belongs to the fungal Na(+)/H(+) exchanger family.</text>
</comment>
<name>A0A1E4TRJ6_PACTA</name>
<dbReference type="Pfam" id="PF08619">
    <property type="entry name" value="Nha1_C"/>
    <property type="match status" value="1"/>
</dbReference>
<keyword evidence="4" id="KW-0050">Antiport</keyword>
<evidence type="ECO:0000259" key="13">
    <source>
        <dbReference type="Pfam" id="PF00999"/>
    </source>
</evidence>
<feature type="transmembrane region" description="Helical" evidence="12">
    <location>
        <begin position="12"/>
        <end position="33"/>
    </location>
</feature>
<feature type="domain" description="Alkali metal cation/H+ antiporter Nha1 C-terminal" evidence="14">
    <location>
        <begin position="462"/>
        <end position="666"/>
    </location>
</feature>
<feature type="transmembrane region" description="Helical" evidence="12">
    <location>
        <begin position="104"/>
        <end position="127"/>
    </location>
</feature>
<dbReference type="InterPro" id="IPR013928">
    <property type="entry name" value="Cation/H_antiporter_C"/>
</dbReference>
<feature type="domain" description="Cation/H+ exchanger transmembrane" evidence="13">
    <location>
        <begin position="27"/>
        <end position="445"/>
    </location>
</feature>
<dbReference type="GO" id="GO:0036376">
    <property type="term" value="P:sodium ion export across plasma membrane"/>
    <property type="evidence" value="ECO:0007669"/>
    <property type="project" value="InterPro"/>
</dbReference>
<dbReference type="GO" id="GO:0030007">
    <property type="term" value="P:intracellular potassium ion homeostasis"/>
    <property type="evidence" value="ECO:0007669"/>
    <property type="project" value="TreeGrafter"/>
</dbReference>
<evidence type="ECO:0000256" key="4">
    <source>
        <dbReference type="ARBA" id="ARBA00022449"/>
    </source>
</evidence>
<keyword evidence="10" id="KW-0739">Sodium transport</keyword>
<dbReference type="GO" id="GO:0015385">
    <property type="term" value="F:sodium:proton antiporter activity"/>
    <property type="evidence" value="ECO:0007669"/>
    <property type="project" value="InterPro"/>
</dbReference>
<sequence length="702" mass="79571">MAVWEQLSVDKAHVAYAIIGFFATLFAIVSLFLKEKLFIGEATVSTVVGIITGPKVLNWFSPSSWTSNSKYLTQEVSRIILIIQLFAVSVELPKKYLKHHFRSVALCLFFAMTFGWLITALFIFIIFNKNLNFNDALLISACITATDPVLAAAIVGKGKFGQRIPAHIRNLLSAESGANDGMAFPFVLLSTNLVVRYGHPGEIIKDWICVSILYEVVFGILLGCIIGIVGRKLIKFCEKKNLIDRESFLCFYILLSLMCTGFGSILGVDDLLVSFAAGTAFAWDGWFQRQTEESNLSNIIDILLNMVYFLYFGSIVPWDYFNDASLNLEIWRLILLGIVVIFLRRIPIFLMLKPFTPDLRTWKEAFFCGHFGPIGVGAVFCSMVATSSVEKIYLKTQTILPVGSIDNDVSSTIPHSYLLTVLWPIVSFLVMTSIIIHGSSVTAMVLCSNVKKMNFTIRNPQESSSSSEDEEESERQVSVPNQETHGERKDHNNKLTKRINNNTMHLTSFASSSKNDAKPSEEIELEAIPITYDENGKIRKPEVVFIQGNHSIVEDNNGEVIDEFIYNHHHNNQQDQRNHDYDDDSPTFRQKIYKFFTRTDSFPNYNINIDEKNKKQNPSLSFDKQTLNVYQVNNEIYIENDDGKIIRKYIIDEQDKANQDIETGQSSSLRPTRNAFNNHNNSEFDEAEIREKLNKVITSKSN</sequence>
<evidence type="ECO:0008006" key="17">
    <source>
        <dbReference type="Google" id="ProtNLM"/>
    </source>
</evidence>
<evidence type="ECO:0000256" key="8">
    <source>
        <dbReference type="ARBA" id="ARBA00023065"/>
    </source>
</evidence>
<reference evidence="16" key="1">
    <citation type="submission" date="2016-05" db="EMBL/GenBank/DDBJ databases">
        <title>Comparative genomics of biotechnologically important yeasts.</title>
        <authorList>
            <consortium name="DOE Joint Genome Institute"/>
            <person name="Riley R."/>
            <person name="Haridas S."/>
            <person name="Wolfe K.H."/>
            <person name="Lopes M.R."/>
            <person name="Hittinger C.T."/>
            <person name="Goker M."/>
            <person name="Salamov A."/>
            <person name="Wisecaver J."/>
            <person name="Long T.M."/>
            <person name="Aerts A.L."/>
            <person name="Barry K."/>
            <person name="Choi C."/>
            <person name="Clum A."/>
            <person name="Coughlan A.Y."/>
            <person name="Deshpande S."/>
            <person name="Douglass A.P."/>
            <person name="Hanson S.J."/>
            <person name="Klenk H.-P."/>
            <person name="Labutti K."/>
            <person name="Lapidus A."/>
            <person name="Lindquist E."/>
            <person name="Lipzen A."/>
            <person name="Meier-Kolthoff J.P."/>
            <person name="Ohm R.A."/>
            <person name="Otillar R.P."/>
            <person name="Pangilinan J."/>
            <person name="Peng Y."/>
            <person name="Rokas A."/>
            <person name="Rosa C.A."/>
            <person name="Scheuner C."/>
            <person name="Sibirny A.A."/>
            <person name="Slot J.C."/>
            <person name="Stielow J.B."/>
            <person name="Sun H."/>
            <person name="Kurtzman C.P."/>
            <person name="Blackwell M."/>
            <person name="Grigoriev I.V."/>
            <person name="Jeffries T.W."/>
        </authorList>
    </citation>
    <scope>NUCLEOTIDE SEQUENCE [LARGE SCALE GENOMIC DNA]</scope>
    <source>
        <strain evidence="16">NRRL Y-2460</strain>
    </source>
</reference>
<dbReference type="GO" id="GO:0005886">
    <property type="term" value="C:plasma membrane"/>
    <property type="evidence" value="ECO:0007669"/>
    <property type="project" value="InterPro"/>
</dbReference>
<dbReference type="InterPro" id="IPR006153">
    <property type="entry name" value="Cation/H_exchanger_TM"/>
</dbReference>
<dbReference type="AlphaFoldDB" id="A0A1E4TRJ6"/>
<dbReference type="Proteomes" id="UP000094236">
    <property type="component" value="Unassembled WGS sequence"/>
</dbReference>
<evidence type="ECO:0000256" key="1">
    <source>
        <dbReference type="ARBA" id="ARBA00004141"/>
    </source>
</evidence>